<evidence type="ECO:0000256" key="8">
    <source>
        <dbReference type="PIRSR" id="PIRSR602401-1"/>
    </source>
</evidence>
<evidence type="ECO:0000256" key="1">
    <source>
        <dbReference type="ARBA" id="ARBA00001971"/>
    </source>
</evidence>
<feature type="binding site" description="axial binding residue" evidence="8">
    <location>
        <position position="528"/>
    </location>
    <ligand>
        <name>heme</name>
        <dbReference type="ChEBI" id="CHEBI:30413"/>
    </ligand>
    <ligandPart>
        <name>Fe</name>
        <dbReference type="ChEBI" id="CHEBI:18248"/>
    </ligandPart>
</feature>
<comment type="similarity">
    <text evidence="9">Belongs to the cytochrome P450 family.</text>
</comment>
<evidence type="ECO:0000256" key="2">
    <source>
        <dbReference type="ARBA" id="ARBA00005179"/>
    </source>
</evidence>
<accession>A0A136J0I5</accession>
<feature type="compositionally biased region" description="Low complexity" evidence="10">
    <location>
        <begin position="302"/>
        <end position="325"/>
    </location>
</feature>
<dbReference type="Proteomes" id="UP000070501">
    <property type="component" value="Unassembled WGS sequence"/>
</dbReference>
<dbReference type="InterPro" id="IPR050121">
    <property type="entry name" value="Cytochrome_P450_monoxygenase"/>
</dbReference>
<evidence type="ECO:0000256" key="11">
    <source>
        <dbReference type="SAM" id="Phobius"/>
    </source>
</evidence>
<proteinExistence type="inferred from homology"/>
<sequence length="605" mass="66869">MALLEGSGVRLLVRGLAALFGIAVVRYFYGGYTDRKRIQQFKAQGIPVLPHSWLWGHLKVMGDFRAVSPSDTNMYEFHRWLKANMSTYFPGETQMPPVVYLDLWPFTGGMALVTDADMIPQFMQKPDLPKYYMVEDFLKPLTGGRDIVSISGPVWKLWRTRFNPSFAPRRVLALLPELMEEVEVFVDLLRQKAGRSTAHGNAWGEMFQLHEKTVNLTFDVILRAAVDIRLREQSRETPSPLIQAMASQIEMMSKTAHGSQFSLGIKMPWDHKVIADNNRVMASYVMPQILTKIKEAEAQIQGNGHSSSSSNDGSSSSSSGSSGSSLADDPEFIDLLISNLKAFLFAGHDTTASTICFMAHELARKPECLRRLRDEHDAVLGPDPARASAVLRESPHLIYQLPYTTAVIKETLRLHPLAATLRRAPEDFKLVAHQKSGAGSGSSGGGVGYPLAGFAGWLSAPLVAVDERHWGPRAHEFLPERWFTTTTTTTAAGAAADEAGPLRPDGGSGSSAVRGDAWAPFSIGPRNCIGMELAMVELRLVSVLTARLFDIEEDWEEWDRLQGEKATPGDKMRGERLYWTGKGTVHPKDGMPVHVRLAAGRRAEE</sequence>
<dbReference type="InterPro" id="IPR017972">
    <property type="entry name" value="Cyt_P450_CS"/>
</dbReference>
<comment type="cofactor">
    <cofactor evidence="1 8">
        <name>heme</name>
        <dbReference type="ChEBI" id="CHEBI:30413"/>
    </cofactor>
</comment>
<dbReference type="PRINTS" id="PR00385">
    <property type="entry name" value="P450"/>
</dbReference>
<dbReference type="Gene3D" id="1.10.630.10">
    <property type="entry name" value="Cytochrome P450"/>
    <property type="match status" value="1"/>
</dbReference>
<evidence type="ECO:0000256" key="7">
    <source>
        <dbReference type="ARBA" id="ARBA00023033"/>
    </source>
</evidence>
<keyword evidence="3 8" id="KW-0349">Heme</keyword>
<feature type="transmembrane region" description="Helical" evidence="11">
    <location>
        <begin position="12"/>
        <end position="29"/>
    </location>
</feature>
<dbReference type="EMBL" id="KQ964252">
    <property type="protein sequence ID" value="KXJ90740.1"/>
    <property type="molecule type" value="Genomic_DNA"/>
</dbReference>
<dbReference type="SUPFAM" id="SSF48264">
    <property type="entry name" value="Cytochrome P450"/>
    <property type="match status" value="1"/>
</dbReference>
<dbReference type="AlphaFoldDB" id="A0A136J0I5"/>
<dbReference type="InterPro" id="IPR002401">
    <property type="entry name" value="Cyt_P450_E_grp-I"/>
</dbReference>
<dbReference type="GO" id="GO:0004497">
    <property type="term" value="F:monooxygenase activity"/>
    <property type="evidence" value="ECO:0007669"/>
    <property type="project" value="UniProtKB-KW"/>
</dbReference>
<dbReference type="GO" id="GO:0020037">
    <property type="term" value="F:heme binding"/>
    <property type="evidence" value="ECO:0007669"/>
    <property type="project" value="InterPro"/>
</dbReference>
<keyword evidence="13" id="KW-1185">Reference proteome</keyword>
<dbReference type="PRINTS" id="PR00463">
    <property type="entry name" value="EP450I"/>
</dbReference>
<dbReference type="PROSITE" id="PS00086">
    <property type="entry name" value="CYTOCHROME_P450"/>
    <property type="match status" value="1"/>
</dbReference>
<feature type="region of interest" description="Disordered" evidence="10">
    <location>
        <begin position="298"/>
        <end position="325"/>
    </location>
</feature>
<keyword evidence="11" id="KW-1133">Transmembrane helix</keyword>
<evidence type="ECO:0000313" key="12">
    <source>
        <dbReference type="EMBL" id="KXJ90740.1"/>
    </source>
</evidence>
<evidence type="ECO:0000256" key="6">
    <source>
        <dbReference type="ARBA" id="ARBA00023004"/>
    </source>
</evidence>
<keyword evidence="5 9" id="KW-0560">Oxidoreductase</keyword>
<dbReference type="STRING" id="196109.A0A136J0I5"/>
<protein>
    <submittedName>
        <fullName evidence="12">Cytochrome P450</fullName>
    </submittedName>
</protein>
<evidence type="ECO:0000256" key="4">
    <source>
        <dbReference type="ARBA" id="ARBA00022723"/>
    </source>
</evidence>
<dbReference type="InterPro" id="IPR036396">
    <property type="entry name" value="Cyt_P450_sf"/>
</dbReference>
<evidence type="ECO:0000313" key="13">
    <source>
        <dbReference type="Proteomes" id="UP000070501"/>
    </source>
</evidence>
<evidence type="ECO:0000256" key="3">
    <source>
        <dbReference type="ARBA" id="ARBA00022617"/>
    </source>
</evidence>
<dbReference type="GO" id="GO:0005506">
    <property type="term" value="F:iron ion binding"/>
    <property type="evidence" value="ECO:0007669"/>
    <property type="project" value="InterPro"/>
</dbReference>
<evidence type="ECO:0000256" key="9">
    <source>
        <dbReference type="RuleBase" id="RU000461"/>
    </source>
</evidence>
<evidence type="ECO:0000256" key="5">
    <source>
        <dbReference type="ARBA" id="ARBA00023002"/>
    </source>
</evidence>
<evidence type="ECO:0000256" key="10">
    <source>
        <dbReference type="SAM" id="MobiDB-lite"/>
    </source>
</evidence>
<keyword evidence="7 9" id="KW-0503">Monooxygenase</keyword>
<organism evidence="12 13">
    <name type="scientific">Microdochium bolleyi</name>
    <dbReference type="NCBI Taxonomy" id="196109"/>
    <lineage>
        <taxon>Eukaryota</taxon>
        <taxon>Fungi</taxon>
        <taxon>Dikarya</taxon>
        <taxon>Ascomycota</taxon>
        <taxon>Pezizomycotina</taxon>
        <taxon>Sordariomycetes</taxon>
        <taxon>Xylariomycetidae</taxon>
        <taxon>Xylariales</taxon>
        <taxon>Microdochiaceae</taxon>
        <taxon>Microdochium</taxon>
    </lineage>
</organism>
<keyword evidence="11" id="KW-0472">Membrane</keyword>
<dbReference type="PANTHER" id="PTHR24305">
    <property type="entry name" value="CYTOCHROME P450"/>
    <property type="match status" value="1"/>
</dbReference>
<dbReference type="InterPro" id="IPR001128">
    <property type="entry name" value="Cyt_P450"/>
</dbReference>
<gene>
    <name evidence="12" type="ORF">Micbo1qcDRAFT_148744</name>
</gene>
<dbReference type="Pfam" id="PF00067">
    <property type="entry name" value="p450"/>
    <property type="match status" value="2"/>
</dbReference>
<keyword evidence="4 8" id="KW-0479">Metal-binding</keyword>
<dbReference type="InParanoid" id="A0A136J0I5"/>
<dbReference type="GO" id="GO:0016705">
    <property type="term" value="F:oxidoreductase activity, acting on paired donors, with incorporation or reduction of molecular oxygen"/>
    <property type="evidence" value="ECO:0007669"/>
    <property type="project" value="InterPro"/>
</dbReference>
<name>A0A136J0I5_9PEZI</name>
<dbReference type="PANTHER" id="PTHR24305:SF107">
    <property type="entry name" value="P450, PUTATIVE (EUROFUNG)-RELATED"/>
    <property type="match status" value="1"/>
</dbReference>
<keyword evidence="6 8" id="KW-0408">Iron</keyword>
<dbReference type="OrthoDB" id="10029320at2759"/>
<reference evidence="13" key="1">
    <citation type="submission" date="2016-02" db="EMBL/GenBank/DDBJ databases">
        <title>Draft genome sequence of Microdochium bolleyi, a fungal endophyte of beachgrass.</title>
        <authorList>
            <consortium name="DOE Joint Genome Institute"/>
            <person name="David A.S."/>
            <person name="May G."/>
            <person name="Haridas S."/>
            <person name="Lim J."/>
            <person name="Wang M."/>
            <person name="Labutti K."/>
            <person name="Lipzen A."/>
            <person name="Barry K."/>
            <person name="Grigoriev I.V."/>
        </authorList>
    </citation>
    <scope>NUCLEOTIDE SEQUENCE [LARGE SCALE GENOMIC DNA]</scope>
    <source>
        <strain evidence="13">J235TASD1</strain>
    </source>
</reference>
<comment type="pathway">
    <text evidence="2">Secondary metabolite biosynthesis.</text>
</comment>
<keyword evidence="11" id="KW-0812">Transmembrane</keyword>